<proteinExistence type="inferred from homology"/>
<sequence length="390" mass="43733">MTFFSTLIFCAVLACNHAATNKILPIQFKRMDSPLTSMLQENVHPNVVTAVLNDETKNNSSFPLTYNFMNNEYYTEIYLGRPGQKFLVSFDTTWGDSWVPSSSCSTWSIACKMRNKYNEKKSSSSIKTPFNFRVSLGSSDLAGEIFYDLLNLNGINVTGQMFAATTEIPWIFVFSSFDGVFGMSLSYYNKIIPVMWNLKKQKIIDQMVFSFYFHKDGGSMVLGGVDPAHYKGNFTYLEVVKSDPPQWKLQVDSISLTGSKNVTINVCKSGCKAIMSTGGSQINGPSKEIAIIHKFIKAKALAGGRYLVSCSEVPKLPNITISFGNTPYVLQGQDYIEEVKIRWIGPKCLSLFTNNYDDKDDLWYLGGAFMSRYYTTFDMSNGRIGFATAK</sequence>
<protein>
    <submittedName>
        <fullName evidence="3">Uncharacterized protein</fullName>
    </submittedName>
</protein>
<dbReference type="AlphaFoldDB" id="A0A6A4K932"/>
<dbReference type="PRINTS" id="PR00792">
    <property type="entry name" value="PEPSIN"/>
</dbReference>
<accession>A0A6A4K932</accession>
<dbReference type="GO" id="GO:0006508">
    <property type="term" value="P:proteolysis"/>
    <property type="evidence" value="ECO:0007669"/>
    <property type="project" value="InterPro"/>
</dbReference>
<dbReference type="Proteomes" id="UP000466442">
    <property type="component" value="Linkage Group LG1"/>
</dbReference>
<dbReference type="GO" id="GO:0005764">
    <property type="term" value="C:lysosome"/>
    <property type="evidence" value="ECO:0007669"/>
    <property type="project" value="TreeGrafter"/>
</dbReference>
<evidence type="ECO:0000256" key="2">
    <source>
        <dbReference type="PIRSR" id="PIRSR601461-2"/>
    </source>
</evidence>
<dbReference type="InterPro" id="IPR033121">
    <property type="entry name" value="PEPTIDASE_A1"/>
</dbReference>
<dbReference type="FunFam" id="2.40.70.10:FF:000008">
    <property type="entry name" value="Cathepsin D"/>
    <property type="match status" value="1"/>
</dbReference>
<dbReference type="Gene3D" id="2.40.70.10">
    <property type="entry name" value="Acid Proteases"/>
    <property type="match status" value="2"/>
</dbReference>
<dbReference type="OrthoDB" id="6614841at2759"/>
<dbReference type="Gene3D" id="2.60.40.1960">
    <property type="match status" value="1"/>
</dbReference>
<dbReference type="PANTHER" id="PTHR47966">
    <property type="entry name" value="BETA-SITE APP-CLEAVING ENZYME, ISOFORM A-RELATED"/>
    <property type="match status" value="1"/>
</dbReference>
<keyword evidence="2" id="KW-1015">Disulfide bond</keyword>
<dbReference type="PROSITE" id="PS51767">
    <property type="entry name" value="PEPTIDASE_A1"/>
    <property type="match status" value="1"/>
</dbReference>
<name>A0A6A4K932_APOLU</name>
<comment type="similarity">
    <text evidence="1">Belongs to the peptidase A1 family.</text>
</comment>
<dbReference type="FunFam" id="2.40.70.10:FF:000044">
    <property type="entry name" value="Lysosomal aspartic protease"/>
    <property type="match status" value="1"/>
</dbReference>
<dbReference type="EMBL" id="WIXP02000001">
    <property type="protein sequence ID" value="KAF6217255.1"/>
    <property type="molecule type" value="Genomic_DNA"/>
</dbReference>
<dbReference type="InterPro" id="IPR021109">
    <property type="entry name" value="Peptidase_aspartic_dom_sf"/>
</dbReference>
<evidence type="ECO:0000256" key="1">
    <source>
        <dbReference type="ARBA" id="ARBA00007447"/>
    </source>
</evidence>
<gene>
    <name evidence="3" type="ORF">GE061_001609</name>
</gene>
<dbReference type="InterPro" id="IPR001461">
    <property type="entry name" value="Aspartic_peptidase_A1"/>
</dbReference>
<dbReference type="Pfam" id="PF00026">
    <property type="entry name" value="Asp"/>
    <property type="match status" value="1"/>
</dbReference>
<keyword evidence="4" id="KW-1185">Reference proteome</keyword>
<dbReference type="GO" id="GO:0004190">
    <property type="term" value="F:aspartic-type endopeptidase activity"/>
    <property type="evidence" value="ECO:0007669"/>
    <property type="project" value="InterPro"/>
</dbReference>
<dbReference type="PANTHER" id="PTHR47966:SF51">
    <property type="entry name" value="BETA-SITE APP-CLEAVING ENZYME, ISOFORM A-RELATED"/>
    <property type="match status" value="1"/>
</dbReference>
<feature type="disulfide bond" evidence="2">
    <location>
        <begin position="104"/>
        <end position="111"/>
    </location>
</feature>
<feature type="disulfide bond" evidence="2">
    <location>
        <begin position="310"/>
        <end position="348"/>
    </location>
</feature>
<organism evidence="3 4">
    <name type="scientific">Apolygus lucorum</name>
    <name type="common">Small green plant bug</name>
    <name type="synonym">Lygocoris lucorum</name>
    <dbReference type="NCBI Taxonomy" id="248454"/>
    <lineage>
        <taxon>Eukaryota</taxon>
        <taxon>Metazoa</taxon>
        <taxon>Ecdysozoa</taxon>
        <taxon>Arthropoda</taxon>
        <taxon>Hexapoda</taxon>
        <taxon>Insecta</taxon>
        <taxon>Pterygota</taxon>
        <taxon>Neoptera</taxon>
        <taxon>Paraneoptera</taxon>
        <taxon>Hemiptera</taxon>
        <taxon>Heteroptera</taxon>
        <taxon>Panheteroptera</taxon>
        <taxon>Cimicomorpha</taxon>
        <taxon>Miridae</taxon>
        <taxon>Mirini</taxon>
        <taxon>Apolygus</taxon>
    </lineage>
</organism>
<comment type="caution">
    <text evidence="3">The sequence shown here is derived from an EMBL/GenBank/DDBJ whole genome shotgun (WGS) entry which is preliminary data.</text>
</comment>
<reference evidence="3" key="1">
    <citation type="journal article" date="2021" name="Mol. Ecol. Resour.">
        <title>Apolygus lucorum genome provides insights into omnivorousness and mesophyll feeding.</title>
        <authorList>
            <person name="Liu Y."/>
            <person name="Liu H."/>
            <person name="Wang H."/>
            <person name="Huang T."/>
            <person name="Liu B."/>
            <person name="Yang B."/>
            <person name="Yin L."/>
            <person name="Li B."/>
            <person name="Zhang Y."/>
            <person name="Zhang S."/>
            <person name="Jiang F."/>
            <person name="Zhang X."/>
            <person name="Ren Y."/>
            <person name="Wang B."/>
            <person name="Wang S."/>
            <person name="Lu Y."/>
            <person name="Wu K."/>
            <person name="Fan W."/>
            <person name="Wang G."/>
        </authorList>
    </citation>
    <scope>NUCLEOTIDE SEQUENCE</scope>
    <source>
        <strain evidence="3">12Hb</strain>
    </source>
</reference>
<dbReference type="SUPFAM" id="SSF50630">
    <property type="entry name" value="Acid proteases"/>
    <property type="match status" value="1"/>
</dbReference>
<evidence type="ECO:0000313" key="3">
    <source>
        <dbReference type="EMBL" id="KAF6217255.1"/>
    </source>
</evidence>
<evidence type="ECO:0000313" key="4">
    <source>
        <dbReference type="Proteomes" id="UP000466442"/>
    </source>
</evidence>